<dbReference type="InterPro" id="IPR001810">
    <property type="entry name" value="F-box_dom"/>
</dbReference>
<evidence type="ECO:0000259" key="3">
    <source>
        <dbReference type="Pfam" id="PF25372"/>
    </source>
</evidence>
<dbReference type="SMART" id="SM00367">
    <property type="entry name" value="LRR_CC"/>
    <property type="match status" value="6"/>
</dbReference>
<sequence>METFSCFGVIRNKKKNLLLKQLEAEKLEAIQNPNYFNLLSTELLLCILKLFTINELCVIARISHRFKECCYDPTLWRTLAMSNTMQKKKLLSALKNMESTSRLSAVRMINLNNQFIKQATIDYIVTHTPQLKEIRLHNLRLTEKTSKLLVAKCPNLEQVYMDGGRTSDECLELLANGAVKLKSINLHRVENITTTGICHIIKNTNLSFLNFNGISGWDIRTLAPYCAHFTSMDLGSSNNLSDEDLKALTRQCKKLKFISLKSCKLITDHGVLELINDCPQLMDLNLASCSKVTRTSVQHVLQQLHSLTTLNLSNFKNIHPIIFPKNPYKLLNTLTTLDLSYTDVNDDDIKQLTEYSLNLKNLRLCACVEVTDLSMVQVATFCKKLVGVDLTKDQQPITNGGSTQNKGPMKITLETVEALFINCPDLQKVAISYSSKNNITKRSLMELHERRLNLGMKMLVWNLNEDIILSNSNNQGSSSQNSNNLNHSSSNNNNNITNNNNNSNNLNHSSSNPSGASSSNNPIPIVPSRQEYFI</sequence>
<feature type="domain" description="F-box/LRR-repeat protein 15-like leucin rich repeat" evidence="3">
    <location>
        <begin position="216"/>
        <end position="390"/>
    </location>
</feature>
<dbReference type="Pfam" id="PF25372">
    <property type="entry name" value="DUF7885"/>
    <property type="match status" value="1"/>
</dbReference>
<dbReference type="FunFam" id="3.80.10.10:FF:002875">
    <property type="entry name" value="F-box/leucine rich repeat protein, putative"/>
    <property type="match status" value="1"/>
</dbReference>
<dbReference type="Gene3D" id="3.80.10.10">
    <property type="entry name" value="Ribonuclease Inhibitor"/>
    <property type="match status" value="2"/>
</dbReference>
<evidence type="ECO:0000259" key="2">
    <source>
        <dbReference type="Pfam" id="PF12937"/>
    </source>
</evidence>
<evidence type="ECO:0000313" key="4">
    <source>
        <dbReference type="EMBL" id="KYR00503.1"/>
    </source>
</evidence>
<dbReference type="Pfam" id="PF12937">
    <property type="entry name" value="F-box-like"/>
    <property type="match status" value="1"/>
</dbReference>
<accession>A0A152A2M2</accession>
<dbReference type="OMA" id="CHIIKNT"/>
<evidence type="ECO:0000256" key="1">
    <source>
        <dbReference type="SAM" id="MobiDB-lite"/>
    </source>
</evidence>
<dbReference type="InterPro" id="IPR057207">
    <property type="entry name" value="FBXL15_LRR"/>
</dbReference>
<feature type="region of interest" description="Disordered" evidence="1">
    <location>
        <begin position="472"/>
        <end position="534"/>
    </location>
</feature>
<dbReference type="EMBL" id="LODT01000013">
    <property type="protein sequence ID" value="KYR00503.1"/>
    <property type="molecule type" value="Genomic_DNA"/>
</dbReference>
<dbReference type="AlphaFoldDB" id="A0A152A2M2"/>
<protein>
    <recommendedName>
        <fullName evidence="6">F-box domain-containing protein</fullName>
    </recommendedName>
</protein>
<organism evidence="4 5">
    <name type="scientific">Tieghemostelium lacteum</name>
    <name type="common">Slime mold</name>
    <name type="synonym">Dictyostelium lacteum</name>
    <dbReference type="NCBI Taxonomy" id="361077"/>
    <lineage>
        <taxon>Eukaryota</taxon>
        <taxon>Amoebozoa</taxon>
        <taxon>Evosea</taxon>
        <taxon>Eumycetozoa</taxon>
        <taxon>Dictyostelia</taxon>
        <taxon>Dictyosteliales</taxon>
        <taxon>Raperosteliaceae</taxon>
        <taxon>Tieghemostelium</taxon>
    </lineage>
</organism>
<dbReference type="STRING" id="361077.A0A152A2M2"/>
<name>A0A152A2M2_TIELA</name>
<comment type="caution">
    <text evidence="4">The sequence shown here is derived from an EMBL/GenBank/DDBJ whole genome shotgun (WGS) entry which is preliminary data.</text>
</comment>
<dbReference type="SUPFAM" id="SSF81383">
    <property type="entry name" value="F-box domain"/>
    <property type="match status" value="1"/>
</dbReference>
<reference evidence="4 5" key="1">
    <citation type="submission" date="2015-12" db="EMBL/GenBank/DDBJ databases">
        <title>Dictyostelia acquired genes for synthesis and detection of signals that induce cell-type specialization by lateral gene transfer from prokaryotes.</title>
        <authorList>
            <person name="Gloeckner G."/>
            <person name="Schaap P."/>
        </authorList>
    </citation>
    <scope>NUCLEOTIDE SEQUENCE [LARGE SCALE GENOMIC DNA]</scope>
    <source>
        <strain evidence="4 5">TK</strain>
    </source>
</reference>
<dbReference type="PANTHER" id="PTHR13318">
    <property type="entry name" value="PARTNER OF PAIRED, ISOFORM B-RELATED"/>
    <property type="match status" value="1"/>
</dbReference>
<dbReference type="InterPro" id="IPR006553">
    <property type="entry name" value="Leu-rich_rpt_Cys-con_subtyp"/>
</dbReference>
<feature type="compositionally biased region" description="Low complexity" evidence="1">
    <location>
        <begin position="472"/>
        <end position="528"/>
    </location>
</feature>
<dbReference type="GO" id="GO:0019005">
    <property type="term" value="C:SCF ubiquitin ligase complex"/>
    <property type="evidence" value="ECO:0007669"/>
    <property type="project" value="TreeGrafter"/>
</dbReference>
<evidence type="ECO:0008006" key="6">
    <source>
        <dbReference type="Google" id="ProtNLM"/>
    </source>
</evidence>
<dbReference type="InterPro" id="IPR032675">
    <property type="entry name" value="LRR_dom_sf"/>
</dbReference>
<feature type="domain" description="F-box" evidence="2">
    <location>
        <begin position="41"/>
        <end position="80"/>
    </location>
</feature>
<dbReference type="GO" id="GO:0031146">
    <property type="term" value="P:SCF-dependent proteasomal ubiquitin-dependent protein catabolic process"/>
    <property type="evidence" value="ECO:0007669"/>
    <property type="project" value="TreeGrafter"/>
</dbReference>
<dbReference type="OrthoDB" id="550575at2759"/>
<dbReference type="InterPro" id="IPR036047">
    <property type="entry name" value="F-box-like_dom_sf"/>
</dbReference>
<evidence type="ECO:0000313" key="5">
    <source>
        <dbReference type="Proteomes" id="UP000076078"/>
    </source>
</evidence>
<keyword evidence="5" id="KW-1185">Reference proteome</keyword>
<dbReference type="FunCoup" id="A0A152A2M2">
    <property type="interactions" value="607"/>
</dbReference>
<gene>
    <name evidence="4" type="ORF">DLAC_02511</name>
</gene>
<proteinExistence type="predicted"/>
<dbReference type="InParanoid" id="A0A152A2M2"/>
<dbReference type="SUPFAM" id="SSF52047">
    <property type="entry name" value="RNI-like"/>
    <property type="match status" value="1"/>
</dbReference>
<dbReference type="Proteomes" id="UP000076078">
    <property type="component" value="Unassembled WGS sequence"/>
</dbReference>